<feature type="compositionally biased region" description="Polar residues" evidence="4">
    <location>
        <begin position="230"/>
        <end position="246"/>
    </location>
</feature>
<dbReference type="AlphaFoldDB" id="A0AAW2HC41"/>
<protein>
    <recommendedName>
        <fullName evidence="5">GAR domain-containing protein</fullName>
    </recommendedName>
</protein>
<dbReference type="GO" id="GO:0008093">
    <property type="term" value="F:cytoskeletal anchor activity"/>
    <property type="evidence" value="ECO:0007669"/>
    <property type="project" value="TreeGrafter"/>
</dbReference>
<dbReference type="PROSITE" id="PS51460">
    <property type="entry name" value="GAR"/>
    <property type="match status" value="1"/>
</dbReference>
<feature type="region of interest" description="Disordered" evidence="4">
    <location>
        <begin position="228"/>
        <end position="250"/>
    </location>
</feature>
<dbReference type="GO" id="GO:0005737">
    <property type="term" value="C:cytoplasm"/>
    <property type="evidence" value="ECO:0007669"/>
    <property type="project" value="TreeGrafter"/>
</dbReference>
<feature type="region of interest" description="Disordered" evidence="4">
    <location>
        <begin position="74"/>
        <end position="194"/>
    </location>
</feature>
<feature type="domain" description="GAR" evidence="5">
    <location>
        <begin position="1"/>
        <end position="49"/>
    </location>
</feature>
<dbReference type="PANTHER" id="PTHR46756">
    <property type="entry name" value="TRANSGELIN"/>
    <property type="match status" value="1"/>
</dbReference>
<comment type="caution">
    <text evidence="6">The sequence shown here is derived from an EMBL/GenBank/DDBJ whole genome shotgun (WGS) entry which is preliminary data.</text>
</comment>
<dbReference type="Gene3D" id="3.30.920.20">
    <property type="entry name" value="Gas2-like domain"/>
    <property type="match status" value="1"/>
</dbReference>
<evidence type="ECO:0000256" key="3">
    <source>
        <dbReference type="ARBA" id="ARBA00023212"/>
    </source>
</evidence>
<dbReference type="GO" id="GO:0005884">
    <property type="term" value="C:actin filament"/>
    <property type="evidence" value="ECO:0007669"/>
    <property type="project" value="TreeGrafter"/>
</dbReference>
<feature type="region of interest" description="Disordered" evidence="4">
    <location>
        <begin position="265"/>
        <end position="425"/>
    </location>
</feature>
<dbReference type="GO" id="GO:0035371">
    <property type="term" value="C:microtubule plus-end"/>
    <property type="evidence" value="ECO:0007669"/>
    <property type="project" value="TreeGrafter"/>
</dbReference>
<dbReference type="SUPFAM" id="SSF143575">
    <property type="entry name" value="GAS2 domain-like"/>
    <property type="match status" value="1"/>
</dbReference>
<dbReference type="InterPro" id="IPR003108">
    <property type="entry name" value="GAR_dom"/>
</dbReference>
<keyword evidence="2" id="KW-0963">Cytoplasm</keyword>
<proteinExistence type="predicted"/>
<keyword evidence="3" id="KW-0206">Cytoskeleton</keyword>
<feature type="compositionally biased region" description="Basic and acidic residues" evidence="4">
    <location>
        <begin position="544"/>
        <end position="555"/>
    </location>
</feature>
<evidence type="ECO:0000256" key="2">
    <source>
        <dbReference type="ARBA" id="ARBA00022490"/>
    </source>
</evidence>
<dbReference type="PANTHER" id="PTHR46756:SF18">
    <property type="entry name" value="GAS2-LIKE PROTEIN PICKLED EGGS"/>
    <property type="match status" value="1"/>
</dbReference>
<feature type="compositionally biased region" description="Polar residues" evidence="4">
    <location>
        <begin position="292"/>
        <end position="309"/>
    </location>
</feature>
<dbReference type="Pfam" id="PF02187">
    <property type="entry name" value="GAS2"/>
    <property type="match status" value="1"/>
</dbReference>
<feature type="compositionally biased region" description="Low complexity" evidence="4">
    <location>
        <begin position="171"/>
        <end position="187"/>
    </location>
</feature>
<name>A0AAW2HC41_9NEOP</name>
<dbReference type="GO" id="GO:1904825">
    <property type="term" value="P:protein localization to microtubule plus-end"/>
    <property type="evidence" value="ECO:0007669"/>
    <property type="project" value="TreeGrafter"/>
</dbReference>
<feature type="compositionally biased region" description="Basic and acidic residues" evidence="4">
    <location>
        <begin position="374"/>
        <end position="386"/>
    </location>
</feature>
<dbReference type="GO" id="GO:0051015">
    <property type="term" value="F:actin filament binding"/>
    <property type="evidence" value="ECO:0007669"/>
    <property type="project" value="TreeGrafter"/>
</dbReference>
<dbReference type="GO" id="GO:0001725">
    <property type="term" value="C:stress fiber"/>
    <property type="evidence" value="ECO:0007669"/>
    <property type="project" value="TreeGrafter"/>
</dbReference>
<accession>A0AAW2HC41</accession>
<dbReference type="SMART" id="SM00243">
    <property type="entry name" value="GAS2"/>
    <property type="match status" value="1"/>
</dbReference>
<dbReference type="GO" id="GO:0008017">
    <property type="term" value="F:microtubule binding"/>
    <property type="evidence" value="ECO:0007669"/>
    <property type="project" value="InterPro"/>
</dbReference>
<feature type="region of interest" description="Disordered" evidence="4">
    <location>
        <begin position="544"/>
        <end position="570"/>
    </location>
</feature>
<feature type="compositionally biased region" description="Basic and acidic residues" evidence="4">
    <location>
        <begin position="271"/>
        <end position="289"/>
    </location>
</feature>
<evidence type="ECO:0000256" key="4">
    <source>
        <dbReference type="SAM" id="MobiDB-lite"/>
    </source>
</evidence>
<feature type="region of interest" description="Disordered" evidence="4">
    <location>
        <begin position="455"/>
        <end position="483"/>
    </location>
</feature>
<sequence length="586" mass="64577">MIRVSEGKYRIGDTKVLIFVRILRSHVMVRVGGGWDTLSHYLDKHDPCRCRSGHRAALSSKLILKNTGAIELNNAQVHYERSPPRTRRSSASSSSSGNGGRESKDLLTAYGPGNRSRSPTPKRDAAKASLHPQKYISTFHFENGSRQRSVSPMGRGRSTSPGVPHRPSYDAPTAASRNRSRSPSVRPEVAKKPGDVVMAKENGTKFVTAVDFADGEVNKQRAKVVVEANEVTNVQDDSKQNDSGSEVSDEGYRSLGLIVSSPMVGEGKVVTNEKSKMLDKSSSAEDSAHVESPTSVYSSASNDEYSQQGMDDDAESKRSLRSSPQQPNRKPAKKSISREPSIDNTGGMRTVMSSPQRRRSEDRTMYKPPVRKTSYVDDKQNKDAARKMTRSRSASGREPLSADSSPIKRNVRAAPATADKYGTWNGKTKKRSDLTADTFGQSSGQFVRNGVGRASLGAGRTTYDPATGRRIQKPPPPPEANMSPLLADLLKTKNLDDDKFILLKMKEIIDRYSDIVTGSDKKYDSSSEDLDFTTEWVRNNGSIKRIDSDGEERCSPHKRKDSKFDGTSSKIPAPVFYKQQVSEKEY</sequence>
<dbReference type="InterPro" id="IPR036534">
    <property type="entry name" value="GAR_dom_sf"/>
</dbReference>
<comment type="subcellular location">
    <subcellularLocation>
        <location evidence="1">Cytoplasm</location>
        <location evidence="1">Cytoskeleton</location>
    </subcellularLocation>
</comment>
<evidence type="ECO:0000259" key="5">
    <source>
        <dbReference type="PROSITE" id="PS51460"/>
    </source>
</evidence>
<dbReference type="GO" id="GO:0001578">
    <property type="term" value="P:microtubule bundle formation"/>
    <property type="evidence" value="ECO:0007669"/>
    <property type="project" value="TreeGrafter"/>
</dbReference>
<evidence type="ECO:0000313" key="6">
    <source>
        <dbReference type="EMBL" id="KAL0267350.1"/>
    </source>
</evidence>
<dbReference type="GO" id="GO:0051764">
    <property type="term" value="P:actin crosslink formation"/>
    <property type="evidence" value="ECO:0007669"/>
    <property type="project" value="TreeGrafter"/>
</dbReference>
<evidence type="ECO:0000256" key="1">
    <source>
        <dbReference type="ARBA" id="ARBA00004245"/>
    </source>
</evidence>
<organism evidence="6">
    <name type="scientific">Menopon gallinae</name>
    <name type="common">poultry shaft louse</name>
    <dbReference type="NCBI Taxonomy" id="328185"/>
    <lineage>
        <taxon>Eukaryota</taxon>
        <taxon>Metazoa</taxon>
        <taxon>Ecdysozoa</taxon>
        <taxon>Arthropoda</taxon>
        <taxon>Hexapoda</taxon>
        <taxon>Insecta</taxon>
        <taxon>Pterygota</taxon>
        <taxon>Neoptera</taxon>
        <taxon>Paraneoptera</taxon>
        <taxon>Psocodea</taxon>
        <taxon>Troctomorpha</taxon>
        <taxon>Phthiraptera</taxon>
        <taxon>Amblycera</taxon>
        <taxon>Menoponidae</taxon>
        <taxon>Menopon</taxon>
    </lineage>
</organism>
<gene>
    <name evidence="6" type="ORF">PYX00_009642</name>
</gene>
<dbReference type="GO" id="GO:0031110">
    <property type="term" value="P:regulation of microtubule polymerization or depolymerization"/>
    <property type="evidence" value="ECO:0007669"/>
    <property type="project" value="TreeGrafter"/>
</dbReference>
<dbReference type="EMBL" id="JARGDH010000005">
    <property type="protein sequence ID" value="KAL0267350.1"/>
    <property type="molecule type" value="Genomic_DNA"/>
</dbReference>
<reference evidence="6" key="1">
    <citation type="journal article" date="2024" name="Gigascience">
        <title>Chromosome-level genome of the poultry shaft louse Menopon gallinae provides insight into the host-switching and adaptive evolution of parasitic lice.</title>
        <authorList>
            <person name="Xu Y."/>
            <person name="Ma L."/>
            <person name="Liu S."/>
            <person name="Liang Y."/>
            <person name="Liu Q."/>
            <person name="He Z."/>
            <person name="Tian L."/>
            <person name="Duan Y."/>
            <person name="Cai W."/>
            <person name="Li H."/>
            <person name="Song F."/>
        </authorList>
    </citation>
    <scope>NUCLEOTIDE SEQUENCE</scope>
    <source>
        <strain evidence="6">Cailab_2023a</strain>
    </source>
</reference>